<dbReference type="GO" id="GO:0005737">
    <property type="term" value="C:cytoplasm"/>
    <property type="evidence" value="ECO:0007669"/>
    <property type="project" value="TreeGrafter"/>
</dbReference>
<dbReference type="PANTHER" id="PTHR13748">
    <property type="entry name" value="COBW-RELATED"/>
    <property type="match status" value="1"/>
</dbReference>
<organism evidence="4 5">
    <name type="scientific">Brevibacterium luteolum</name>
    <dbReference type="NCBI Taxonomy" id="199591"/>
    <lineage>
        <taxon>Bacteria</taxon>
        <taxon>Bacillati</taxon>
        <taxon>Actinomycetota</taxon>
        <taxon>Actinomycetes</taxon>
        <taxon>Micrococcales</taxon>
        <taxon>Brevibacteriaceae</taxon>
        <taxon>Brevibacterium</taxon>
    </lineage>
</organism>
<feature type="domain" description="CobW/HypB/UreG nucleotide-binding" evidence="2">
    <location>
        <begin position="4"/>
        <end position="177"/>
    </location>
</feature>
<evidence type="ECO:0000259" key="2">
    <source>
        <dbReference type="Pfam" id="PF02492"/>
    </source>
</evidence>
<dbReference type="InterPro" id="IPR051316">
    <property type="entry name" value="Zinc-reg_GTPase_activator"/>
</dbReference>
<comment type="caution">
    <text evidence="4">The sequence shown here is derived from an EMBL/GenBank/DDBJ whole genome shotgun (WGS) entry which is preliminary data.</text>
</comment>
<feature type="compositionally biased region" description="Basic and acidic residues" evidence="1">
    <location>
        <begin position="203"/>
        <end position="221"/>
    </location>
</feature>
<evidence type="ECO:0000313" key="4">
    <source>
        <dbReference type="EMBL" id="NNG80310.1"/>
    </source>
</evidence>
<dbReference type="Proteomes" id="UP000549517">
    <property type="component" value="Unassembled WGS sequence"/>
</dbReference>
<feature type="domain" description="CobW C-terminal" evidence="3">
    <location>
        <begin position="225"/>
        <end position="294"/>
    </location>
</feature>
<evidence type="ECO:0000313" key="5">
    <source>
        <dbReference type="Proteomes" id="UP000549517"/>
    </source>
</evidence>
<gene>
    <name evidence="4" type="ORF">HLA91_13165</name>
</gene>
<protein>
    <submittedName>
        <fullName evidence="4">GTP-binding protein</fullName>
    </submittedName>
</protein>
<dbReference type="Gene3D" id="3.40.50.300">
    <property type="entry name" value="P-loop containing nucleotide triphosphate hydrolases"/>
    <property type="match status" value="1"/>
</dbReference>
<dbReference type="InterPro" id="IPR011629">
    <property type="entry name" value="CobW-like_C"/>
</dbReference>
<dbReference type="PANTHER" id="PTHR13748:SF62">
    <property type="entry name" value="COBW DOMAIN-CONTAINING PROTEIN"/>
    <property type="match status" value="1"/>
</dbReference>
<accession>A0A849AWQ3</accession>
<dbReference type="SUPFAM" id="SSF52540">
    <property type="entry name" value="P-loop containing nucleoside triphosphate hydrolases"/>
    <property type="match status" value="1"/>
</dbReference>
<evidence type="ECO:0000259" key="3">
    <source>
        <dbReference type="Pfam" id="PF07683"/>
    </source>
</evidence>
<dbReference type="Pfam" id="PF02492">
    <property type="entry name" value="cobW"/>
    <property type="match status" value="1"/>
</dbReference>
<evidence type="ECO:0000256" key="1">
    <source>
        <dbReference type="SAM" id="MobiDB-lite"/>
    </source>
</evidence>
<proteinExistence type="predicted"/>
<dbReference type="InterPro" id="IPR027417">
    <property type="entry name" value="P-loop_NTPase"/>
</dbReference>
<sequence length="319" mass="32867">MSIPLTLIGGYLGTGKTTLVNRLLRSPHADAVAVVVNDFGDISIDADLIAAAGADTLELSNGCICCQITDDVQQTMAALAARADIRHVICEISGVGDPGQLGAWRTYPGFCSGPVIVCLDALVTVQRLRDEFIADVITQQIAAADVLLITKTGLASPPQVEAARGAAAAISPHAQILTDEDASGWVDVLLQAPESLTAAGAEAARERTAGSRLAPRDRHAQVHETTTVRLAGAVELDRLAQALSASGLVRAKGFARDAAGQWHEVQLAGGRVRLSPAVRGDAAPAQIVLIASGPGAAEALTHTADRLQALPEPAANSAI</sequence>
<dbReference type="EMBL" id="JABEMC010000013">
    <property type="protein sequence ID" value="NNG80310.1"/>
    <property type="molecule type" value="Genomic_DNA"/>
</dbReference>
<dbReference type="AlphaFoldDB" id="A0A849AWQ3"/>
<dbReference type="Pfam" id="PF07683">
    <property type="entry name" value="CobW_C"/>
    <property type="match status" value="1"/>
</dbReference>
<feature type="region of interest" description="Disordered" evidence="1">
    <location>
        <begin position="201"/>
        <end position="221"/>
    </location>
</feature>
<name>A0A849AWQ3_9MICO</name>
<reference evidence="4 5" key="1">
    <citation type="submission" date="2020-05" db="EMBL/GenBank/DDBJ databases">
        <title>MicrobeNet Type strains.</title>
        <authorList>
            <person name="Nicholson A.C."/>
        </authorList>
    </citation>
    <scope>NUCLEOTIDE SEQUENCE [LARGE SCALE GENOMIC DNA]</scope>
    <source>
        <strain evidence="4 5">CCUG 46604</strain>
    </source>
</reference>
<dbReference type="InterPro" id="IPR003495">
    <property type="entry name" value="CobW/HypB/UreG_nucleotide-bd"/>
</dbReference>
<dbReference type="RefSeq" id="WP_170275067.1">
    <property type="nucleotide sequence ID" value="NZ_BAAAKH010000004.1"/>
</dbReference>